<evidence type="ECO:0000256" key="8">
    <source>
        <dbReference type="SAM" id="Phobius"/>
    </source>
</evidence>
<evidence type="ECO:0000256" key="2">
    <source>
        <dbReference type="ARBA" id="ARBA00011133"/>
    </source>
</evidence>
<dbReference type="PANTHER" id="PTHR10956:SF0">
    <property type="entry name" value="60S RIBOSOMAL PROTEIN L31"/>
    <property type="match status" value="1"/>
</dbReference>
<dbReference type="InterPro" id="IPR023621">
    <property type="entry name" value="Ribosomal_eL31_dom_sf"/>
</dbReference>
<evidence type="ECO:0000256" key="6">
    <source>
        <dbReference type="ARBA" id="ARBA00035230"/>
    </source>
</evidence>
<dbReference type="Ensembl" id="ENSCCRT00020102174.1">
    <property type="protein sequence ID" value="ENSCCRP00020093493.1"/>
    <property type="gene ID" value="ENSCCRG00020042799.1"/>
</dbReference>
<keyword evidence="8" id="KW-1133">Transmembrane helix</keyword>
<dbReference type="SMART" id="SM01380">
    <property type="entry name" value="Ribosomal_L31e"/>
    <property type="match status" value="1"/>
</dbReference>
<dbReference type="AlphaFoldDB" id="A0A8C2PYZ7"/>
<dbReference type="PANTHER" id="PTHR10956">
    <property type="entry name" value="60S RIBOSOMAL PROTEIN L31"/>
    <property type="match status" value="1"/>
</dbReference>
<accession>A0A8C2PYZ7</accession>
<dbReference type="Proteomes" id="UP000694701">
    <property type="component" value="Unplaced"/>
</dbReference>
<evidence type="ECO:0000256" key="5">
    <source>
        <dbReference type="ARBA" id="ARBA00034092"/>
    </source>
</evidence>
<evidence type="ECO:0000256" key="7">
    <source>
        <dbReference type="ARBA" id="ARBA00035337"/>
    </source>
</evidence>
<evidence type="ECO:0000313" key="9">
    <source>
        <dbReference type="Ensembl" id="ENSCCRP00020093493.1"/>
    </source>
</evidence>
<keyword evidence="8" id="KW-0472">Membrane</keyword>
<feature type="transmembrane region" description="Helical" evidence="8">
    <location>
        <begin position="129"/>
        <end position="148"/>
    </location>
</feature>
<dbReference type="SUPFAM" id="SSF54575">
    <property type="entry name" value="Ribosomal protein L31e"/>
    <property type="match status" value="1"/>
</dbReference>
<dbReference type="InterPro" id="IPR000054">
    <property type="entry name" value="Ribosomal_eL31"/>
</dbReference>
<keyword evidence="8" id="KW-0812">Transmembrane</keyword>
<dbReference type="Gene3D" id="3.10.440.10">
    <property type="match status" value="1"/>
</dbReference>
<dbReference type="GO" id="GO:0022625">
    <property type="term" value="C:cytosolic large ribosomal subunit"/>
    <property type="evidence" value="ECO:0007669"/>
    <property type="project" value="TreeGrafter"/>
</dbReference>
<dbReference type="Pfam" id="PF01198">
    <property type="entry name" value="Ribosomal_L31e"/>
    <property type="match status" value="1"/>
</dbReference>
<protein>
    <recommendedName>
        <fullName evidence="6">Large ribosomal subunit protein eL31</fullName>
    </recommendedName>
    <alternativeName>
        <fullName evidence="7">60S ribosomal protein L31</fullName>
    </alternativeName>
</protein>
<keyword evidence="4" id="KW-0687">Ribonucleoprotein</keyword>
<evidence type="ECO:0000313" key="10">
    <source>
        <dbReference type="Proteomes" id="UP000694701"/>
    </source>
</evidence>
<dbReference type="FunFam" id="3.10.440.10:FF:000001">
    <property type="entry name" value="60S ribosomal protein L31"/>
    <property type="match status" value="1"/>
</dbReference>
<evidence type="ECO:0000256" key="3">
    <source>
        <dbReference type="ARBA" id="ARBA00022980"/>
    </source>
</evidence>
<name>A0A8C2PYZ7_CYPCA</name>
<comment type="function">
    <text evidence="5">Component of the large ribosomal subunit. The ribosome is a large ribonucleoprotein complex responsible for the synthesis of proteins in the cell.</text>
</comment>
<keyword evidence="3" id="KW-0689">Ribosomal protein</keyword>
<dbReference type="GO" id="GO:0002181">
    <property type="term" value="P:cytoplasmic translation"/>
    <property type="evidence" value="ECO:0007669"/>
    <property type="project" value="TreeGrafter"/>
</dbReference>
<organism evidence="9 10">
    <name type="scientific">Cyprinus carpio</name>
    <name type="common">Common carp</name>
    <dbReference type="NCBI Taxonomy" id="7962"/>
    <lineage>
        <taxon>Eukaryota</taxon>
        <taxon>Metazoa</taxon>
        <taxon>Chordata</taxon>
        <taxon>Craniata</taxon>
        <taxon>Vertebrata</taxon>
        <taxon>Euteleostomi</taxon>
        <taxon>Actinopterygii</taxon>
        <taxon>Neopterygii</taxon>
        <taxon>Teleostei</taxon>
        <taxon>Ostariophysi</taxon>
        <taxon>Cypriniformes</taxon>
        <taxon>Cyprinidae</taxon>
        <taxon>Cyprininae</taxon>
        <taxon>Cyprinus</taxon>
    </lineage>
</organism>
<evidence type="ECO:0000256" key="1">
    <source>
        <dbReference type="ARBA" id="ARBA00010808"/>
    </source>
</evidence>
<sequence length="154" mass="17728">MAPKKGEKKKGRSAINEVVTREYTINIHKRIHGISFKRRAPRALKEIRKFAVKEMGTPDVRIDTRLNKAVWAKGVRNVPYRMRVRLSRKRNEDEDSPNKLYTLVTYVPVTTYKGELSARSDGALSAEGLNLTAVVLLLTFLTLYLNYIEMYTQL</sequence>
<dbReference type="GO" id="GO:0003735">
    <property type="term" value="F:structural constituent of ribosome"/>
    <property type="evidence" value="ECO:0007669"/>
    <property type="project" value="InterPro"/>
</dbReference>
<comment type="similarity">
    <text evidence="1">Belongs to the eukaryotic ribosomal protein eL31 family.</text>
</comment>
<dbReference type="InterPro" id="IPR020052">
    <property type="entry name" value="Ribosomal_eL31_CS"/>
</dbReference>
<evidence type="ECO:0000256" key="4">
    <source>
        <dbReference type="ARBA" id="ARBA00023274"/>
    </source>
</evidence>
<comment type="subunit">
    <text evidence="2">Component of the large ribosomal subunit.</text>
</comment>
<dbReference type="PROSITE" id="PS01144">
    <property type="entry name" value="RIBOSOMAL_L31E"/>
    <property type="match status" value="1"/>
</dbReference>
<reference evidence="9" key="1">
    <citation type="submission" date="2025-08" db="UniProtKB">
        <authorList>
            <consortium name="Ensembl"/>
        </authorList>
    </citation>
    <scope>IDENTIFICATION</scope>
</reference>
<proteinExistence type="inferred from homology"/>
<dbReference type="CDD" id="cd00463">
    <property type="entry name" value="Ribosomal_L31e"/>
    <property type="match status" value="1"/>
</dbReference>